<evidence type="ECO:0000259" key="6">
    <source>
        <dbReference type="PROSITE" id="PS50016"/>
    </source>
</evidence>
<dbReference type="CDD" id="cd15543">
    <property type="entry name" value="PHD_RSF1"/>
    <property type="match status" value="1"/>
</dbReference>
<gene>
    <name evidence="8" type="ORF">FBUS_06916</name>
</gene>
<dbReference type="Gene3D" id="3.30.40.10">
    <property type="entry name" value="Zinc/RING finger domain, C3HC4 (zinc finger)"/>
    <property type="match status" value="3"/>
</dbReference>
<feature type="compositionally biased region" description="Low complexity" evidence="5">
    <location>
        <begin position="676"/>
        <end position="693"/>
    </location>
</feature>
<name>A0A8E0RLK7_9TREM</name>
<feature type="compositionally biased region" description="Low complexity" evidence="5">
    <location>
        <begin position="569"/>
        <end position="579"/>
    </location>
</feature>
<dbReference type="InterPro" id="IPR013083">
    <property type="entry name" value="Znf_RING/FYVE/PHD"/>
</dbReference>
<dbReference type="InterPro" id="IPR001965">
    <property type="entry name" value="Znf_PHD"/>
</dbReference>
<evidence type="ECO:0000313" key="9">
    <source>
        <dbReference type="Proteomes" id="UP000728185"/>
    </source>
</evidence>
<feature type="region of interest" description="Disordered" evidence="5">
    <location>
        <begin position="612"/>
        <end position="639"/>
    </location>
</feature>
<comment type="caution">
    <text evidence="8">The sequence shown here is derived from an EMBL/GenBank/DDBJ whole genome shotgun (WGS) entry which is preliminary data.</text>
</comment>
<evidence type="ECO:0000313" key="8">
    <source>
        <dbReference type="EMBL" id="KAA0186915.1"/>
    </source>
</evidence>
<dbReference type="PANTHER" id="PTHR12618:SF20">
    <property type="entry name" value="PHD AND RING FINGER DOMAIN-CONTAINING PROTEIN 1"/>
    <property type="match status" value="1"/>
</dbReference>
<dbReference type="PROSITE" id="PS50089">
    <property type="entry name" value="ZF_RING_2"/>
    <property type="match status" value="3"/>
</dbReference>
<feature type="region of interest" description="Disordered" evidence="5">
    <location>
        <begin position="666"/>
        <end position="711"/>
    </location>
</feature>
<feature type="compositionally biased region" description="Acidic residues" evidence="5">
    <location>
        <begin position="248"/>
        <end position="260"/>
    </location>
</feature>
<evidence type="ECO:0000259" key="7">
    <source>
        <dbReference type="PROSITE" id="PS50089"/>
    </source>
</evidence>
<feature type="compositionally biased region" description="Polar residues" evidence="5">
    <location>
        <begin position="315"/>
        <end position="352"/>
    </location>
</feature>
<dbReference type="InterPro" id="IPR011011">
    <property type="entry name" value="Znf_FYVE_PHD"/>
</dbReference>
<dbReference type="InterPro" id="IPR001841">
    <property type="entry name" value="Znf_RING"/>
</dbReference>
<feature type="region of interest" description="Disordered" evidence="5">
    <location>
        <begin position="417"/>
        <end position="581"/>
    </location>
</feature>
<dbReference type="PROSITE" id="PS50016">
    <property type="entry name" value="ZF_PHD_2"/>
    <property type="match status" value="1"/>
</dbReference>
<feature type="domain" description="RING-type" evidence="7">
    <location>
        <begin position="169"/>
        <end position="214"/>
    </location>
</feature>
<protein>
    <submittedName>
        <fullName evidence="8">PHD and RING finger domain-containing protein 1</fullName>
    </submittedName>
</protein>
<dbReference type="InterPro" id="IPR047157">
    <property type="entry name" value="PHRF1/Atg35"/>
</dbReference>
<dbReference type="SUPFAM" id="SSF57903">
    <property type="entry name" value="FYVE/PHD zinc finger"/>
    <property type="match status" value="1"/>
</dbReference>
<evidence type="ECO:0000256" key="2">
    <source>
        <dbReference type="ARBA" id="ARBA00022771"/>
    </source>
</evidence>
<dbReference type="PANTHER" id="PTHR12618">
    <property type="entry name" value="PHD AND RING FINGER DOMAIN-CONTAINING PROTEIN 1"/>
    <property type="match status" value="1"/>
</dbReference>
<feature type="compositionally biased region" description="Basic residues" evidence="5">
    <location>
        <begin position="517"/>
        <end position="568"/>
    </location>
</feature>
<keyword evidence="1" id="KW-0479">Metal-binding</keyword>
<feature type="domain" description="PHD-type" evidence="6">
    <location>
        <begin position="166"/>
        <end position="216"/>
    </location>
</feature>
<feature type="compositionally biased region" description="Low complexity" evidence="5">
    <location>
        <begin position="369"/>
        <end position="378"/>
    </location>
</feature>
<accession>A0A8E0RLK7</accession>
<proteinExistence type="predicted"/>
<organism evidence="8 9">
    <name type="scientific">Fasciolopsis buskii</name>
    <dbReference type="NCBI Taxonomy" id="27845"/>
    <lineage>
        <taxon>Eukaryota</taxon>
        <taxon>Metazoa</taxon>
        <taxon>Spiralia</taxon>
        <taxon>Lophotrochozoa</taxon>
        <taxon>Platyhelminthes</taxon>
        <taxon>Trematoda</taxon>
        <taxon>Digenea</taxon>
        <taxon>Plagiorchiida</taxon>
        <taxon>Echinostomata</taxon>
        <taxon>Echinostomatoidea</taxon>
        <taxon>Fasciolidae</taxon>
        <taxon>Fasciolopsis</taxon>
    </lineage>
</organism>
<feature type="compositionally biased region" description="Low complexity" evidence="5">
    <location>
        <begin position="454"/>
        <end position="465"/>
    </location>
</feature>
<dbReference type="PROSITE" id="PS00518">
    <property type="entry name" value="ZF_RING_1"/>
    <property type="match status" value="1"/>
</dbReference>
<feature type="region of interest" description="Disordered" evidence="5">
    <location>
        <begin position="221"/>
        <end position="261"/>
    </location>
</feature>
<feature type="compositionally biased region" description="Low complexity" evidence="5">
    <location>
        <begin position="494"/>
        <end position="516"/>
    </location>
</feature>
<feature type="region of interest" description="Disordered" evidence="5">
    <location>
        <begin position="303"/>
        <end position="380"/>
    </location>
</feature>
<evidence type="ECO:0000256" key="4">
    <source>
        <dbReference type="PROSITE-ProRule" id="PRU00175"/>
    </source>
</evidence>
<dbReference type="InterPro" id="IPR017907">
    <property type="entry name" value="Znf_RING_CS"/>
</dbReference>
<dbReference type="EMBL" id="LUCM01009487">
    <property type="protein sequence ID" value="KAA0186915.1"/>
    <property type="molecule type" value="Genomic_DNA"/>
</dbReference>
<dbReference type="InterPro" id="IPR019787">
    <property type="entry name" value="Znf_PHD-finger"/>
</dbReference>
<dbReference type="InterPro" id="IPR019786">
    <property type="entry name" value="Zinc_finger_PHD-type_CS"/>
</dbReference>
<dbReference type="GO" id="GO:0008270">
    <property type="term" value="F:zinc ion binding"/>
    <property type="evidence" value="ECO:0007669"/>
    <property type="project" value="UniProtKB-KW"/>
</dbReference>
<sequence>MLDFMNLKKSDITCPLCNETIHNDNCSPKGCNHVFHSSCFENWTVATGSSEEYACPAPHCTSTFFEIVVRKIPHGLATKVVSLKESHQCPICCEPLQTPVAMPESCNHTFCYVCLREWSRVRHECPLDRGSFDLILLSEKIGGPIIKRVAPPPVQQPPEDPPEMLDTQCEVCGLSNNEDRLLLCDHCDRGYHTYCLENPLSSIPPGDWFCPDCRRHGIGATSTETRRTTSSRRHRTRHTRTSTVAEQEAIESDLDEDSADDSFRLSGELSVSAQRRMSRLATRRHRGAQLLQDTISRLAERILSEAHSRERRRTQTQPRARSRPSFATQPNQTSTVSQTVLVRSSESGQSATLGIARSSRSSSRDNQRRQNSPSSSDAAARRRRLFVLSDSSSDGEENGITLQLPRLAGVYRHRHPRPLIESDGTNLEPDSVIRPNDITQPKGSKRQRLLSNASSDQSPTQSTSSHGGTINMETAQGHVANLRQKSTSSPAPQSSRTRTNSSSSVVSATSFSAAPNKLKRKVKSKKRRTSLKKRNRTLVRRASRSGVRKKLVRKRSRRLTLPQRKIKKTVSASTSATTSLGHRSPLKISALPKLSILGAELSYNLNAELDSCNEPERPVASASNPQPQPSTSTSSFRPAASSLLQDIENSQASLFKFTTRHMYVNPDHSMSPIAVTKKPSLPSKTKSSGSFSSQLNFEPKTSPPVPSTSKTLLPVPVNNQPTKTAVAGNSTSYLNGEKVNGWSTEGLAHAKMVLQETLKFHLLSGRINKKIHDRIIDRALTKIRQKDSVKVTDKRITKLAEEYVDYMQKRTQM</sequence>
<evidence type="ECO:0000256" key="3">
    <source>
        <dbReference type="ARBA" id="ARBA00022833"/>
    </source>
</evidence>
<keyword evidence="3" id="KW-0862">Zinc</keyword>
<dbReference type="SMART" id="SM00249">
    <property type="entry name" value="PHD"/>
    <property type="match status" value="1"/>
</dbReference>
<dbReference type="Proteomes" id="UP000728185">
    <property type="component" value="Unassembled WGS sequence"/>
</dbReference>
<evidence type="ECO:0000256" key="1">
    <source>
        <dbReference type="ARBA" id="ARBA00022723"/>
    </source>
</evidence>
<dbReference type="SUPFAM" id="SSF57850">
    <property type="entry name" value="RING/U-box"/>
    <property type="match status" value="2"/>
</dbReference>
<reference evidence="8" key="1">
    <citation type="submission" date="2019-05" db="EMBL/GenBank/DDBJ databases">
        <title>Annotation for the trematode Fasciolopsis buski.</title>
        <authorList>
            <person name="Choi Y.-J."/>
        </authorList>
    </citation>
    <scope>NUCLEOTIDE SEQUENCE</scope>
    <source>
        <strain evidence="8">HT</strain>
        <tissue evidence="8">Whole worm</tissue>
    </source>
</reference>
<feature type="domain" description="RING-type" evidence="7">
    <location>
        <begin position="89"/>
        <end position="129"/>
    </location>
</feature>
<dbReference type="Pfam" id="PF13639">
    <property type="entry name" value="zf-RING_2"/>
    <property type="match status" value="1"/>
</dbReference>
<dbReference type="PROSITE" id="PS01359">
    <property type="entry name" value="ZF_PHD_1"/>
    <property type="match status" value="1"/>
</dbReference>
<dbReference type="SMART" id="SM00184">
    <property type="entry name" value="RING"/>
    <property type="match status" value="3"/>
</dbReference>
<feature type="compositionally biased region" description="Polar residues" evidence="5">
    <location>
        <begin position="483"/>
        <end position="493"/>
    </location>
</feature>
<evidence type="ECO:0000256" key="5">
    <source>
        <dbReference type="SAM" id="MobiDB-lite"/>
    </source>
</evidence>
<keyword evidence="9" id="KW-1185">Reference proteome</keyword>
<keyword evidence="2 4" id="KW-0863">Zinc-finger</keyword>
<dbReference type="AlphaFoldDB" id="A0A8E0RLK7"/>
<feature type="compositionally biased region" description="Basic residues" evidence="5">
    <location>
        <begin position="229"/>
        <end position="240"/>
    </location>
</feature>
<dbReference type="OrthoDB" id="365379at2759"/>
<dbReference type="Pfam" id="PF00628">
    <property type="entry name" value="PHD"/>
    <property type="match status" value="1"/>
</dbReference>
<feature type="compositionally biased region" description="Low complexity" evidence="5">
    <location>
        <begin position="620"/>
        <end position="635"/>
    </location>
</feature>
<feature type="domain" description="RING-type" evidence="7">
    <location>
        <begin position="14"/>
        <end position="56"/>
    </location>
</feature>